<name>A0A150MCZ8_9BACI</name>
<evidence type="ECO:0000313" key="2">
    <source>
        <dbReference type="Proteomes" id="UP000075683"/>
    </source>
</evidence>
<dbReference type="EMBL" id="LQYT01000013">
    <property type="protein sequence ID" value="KYD22129.1"/>
    <property type="molecule type" value="Genomic_DNA"/>
</dbReference>
<dbReference type="Proteomes" id="UP000075683">
    <property type="component" value="Unassembled WGS sequence"/>
</dbReference>
<evidence type="ECO:0000313" key="1">
    <source>
        <dbReference type="EMBL" id="KYD22129.1"/>
    </source>
</evidence>
<protein>
    <submittedName>
        <fullName evidence="1">Uncharacterized protein</fullName>
    </submittedName>
</protein>
<dbReference type="AlphaFoldDB" id="A0A150MCZ8"/>
<reference evidence="1 2" key="1">
    <citation type="submission" date="2016-01" db="EMBL/GenBank/DDBJ databases">
        <title>Draft Genome Sequences of Seven Thermophilic Sporeformers Isolated from Foods.</title>
        <authorList>
            <person name="Berendsen E.M."/>
            <person name="Wells-Bennik M.H."/>
            <person name="Krawcyk A.O."/>
            <person name="De Jong A."/>
            <person name="Holsappel S."/>
            <person name="Eijlander R.T."/>
            <person name="Kuipers O.P."/>
        </authorList>
    </citation>
    <scope>NUCLEOTIDE SEQUENCE [LARGE SCALE GENOMIC DNA]</scope>
    <source>
        <strain evidence="1 2">B4135</strain>
    </source>
</reference>
<organism evidence="1 2">
    <name type="scientific">Caldibacillus debilis</name>
    <dbReference type="NCBI Taxonomy" id="301148"/>
    <lineage>
        <taxon>Bacteria</taxon>
        <taxon>Bacillati</taxon>
        <taxon>Bacillota</taxon>
        <taxon>Bacilli</taxon>
        <taxon>Bacillales</taxon>
        <taxon>Bacillaceae</taxon>
        <taxon>Caldibacillus</taxon>
    </lineage>
</organism>
<comment type="caution">
    <text evidence="1">The sequence shown here is derived from an EMBL/GenBank/DDBJ whole genome shotgun (WGS) entry which is preliminary data.</text>
</comment>
<accession>A0A150MCZ8</accession>
<gene>
    <name evidence="1" type="ORF">B4135_1474</name>
</gene>
<sequence>MDAGQSCRNEMGRIQDSFALWHPIGLCAKAQRKSSPMGV</sequence>
<dbReference type="STRING" id="301148.B4135_1474"/>
<proteinExistence type="predicted"/>